<accession>A0A8C4QHH8</accession>
<dbReference type="PANTHER" id="PTHR11842:SF11">
    <property type="entry name" value="MITOTIC SPINDLE ASSEMBLY CHECKPOINT PROTEIN MAD2A"/>
    <property type="match status" value="1"/>
</dbReference>
<feature type="domain" description="HORMA" evidence="7">
    <location>
        <begin position="13"/>
        <end position="196"/>
    </location>
</feature>
<reference evidence="8" key="2">
    <citation type="submission" date="2025-09" db="UniProtKB">
        <authorList>
            <consortium name="Ensembl"/>
        </authorList>
    </citation>
    <scope>IDENTIFICATION</scope>
</reference>
<evidence type="ECO:0000313" key="9">
    <source>
        <dbReference type="Proteomes" id="UP000694388"/>
    </source>
</evidence>
<keyword evidence="6" id="KW-0131">Cell cycle</keyword>
<dbReference type="PROSITE" id="PS50815">
    <property type="entry name" value="HORMA"/>
    <property type="match status" value="1"/>
</dbReference>
<sequence>MAATAVRAGISLSGSAKVISEFFYYGVNNVLYQRGVYPPETFAHESRFGMSLLGSTDTAVQKYLSNITSQIQEWLEAGLVRRLVLILVDSSNGEVLERWQFDVTCTTGSSQGRDECVVKKEMQAVIRQITAAVTMLPLLESPCSFDLLVYTDASTAMPPSWENSGPQSIAGGGEVDKSSMLLLEFGGGRFLKSALIGPTTA</sequence>
<dbReference type="AlphaFoldDB" id="A0A8C4QHH8"/>
<organism evidence="8 9">
    <name type="scientific">Eptatretus burgeri</name>
    <name type="common">Inshore hagfish</name>
    <dbReference type="NCBI Taxonomy" id="7764"/>
    <lineage>
        <taxon>Eukaryota</taxon>
        <taxon>Metazoa</taxon>
        <taxon>Chordata</taxon>
        <taxon>Craniata</taxon>
        <taxon>Vertebrata</taxon>
        <taxon>Cyclostomata</taxon>
        <taxon>Myxini</taxon>
        <taxon>Myxiniformes</taxon>
        <taxon>Myxinidae</taxon>
        <taxon>Eptatretinae</taxon>
        <taxon>Eptatretus</taxon>
    </lineage>
</organism>
<dbReference type="Ensembl" id="ENSEBUT00000016153.1">
    <property type="protein sequence ID" value="ENSEBUP00000015577.1"/>
    <property type="gene ID" value="ENSEBUG00000009812.1"/>
</dbReference>
<dbReference type="Pfam" id="PF02301">
    <property type="entry name" value="HORMA"/>
    <property type="match status" value="1"/>
</dbReference>
<dbReference type="Proteomes" id="UP000694388">
    <property type="component" value="Unplaced"/>
</dbReference>
<evidence type="ECO:0000256" key="5">
    <source>
        <dbReference type="ARBA" id="ARBA00023242"/>
    </source>
</evidence>
<name>A0A8C4QHH8_EPTBU</name>
<proteinExistence type="inferred from homology"/>
<keyword evidence="9" id="KW-1185">Reference proteome</keyword>
<evidence type="ECO:0000313" key="8">
    <source>
        <dbReference type="Ensembl" id="ENSEBUP00000015577.1"/>
    </source>
</evidence>
<evidence type="ECO:0000256" key="2">
    <source>
        <dbReference type="ARBA" id="ARBA00010348"/>
    </source>
</evidence>
<keyword evidence="4" id="KW-0498">Mitosis</keyword>
<comment type="similarity">
    <text evidence="2">Belongs to the MAD2 family.</text>
</comment>
<evidence type="ECO:0000256" key="4">
    <source>
        <dbReference type="ARBA" id="ARBA00022776"/>
    </source>
</evidence>
<evidence type="ECO:0000256" key="3">
    <source>
        <dbReference type="ARBA" id="ARBA00022618"/>
    </source>
</evidence>
<evidence type="ECO:0000259" key="7">
    <source>
        <dbReference type="PROSITE" id="PS50815"/>
    </source>
</evidence>
<dbReference type="PANTHER" id="PTHR11842">
    <property type="entry name" value="MITOTIC SPINDLE ASSEMBLY CHECKPOINT PROTEIN MAD2"/>
    <property type="match status" value="1"/>
</dbReference>
<protein>
    <submittedName>
        <fullName evidence="8">MAD2 mitotic arrest deficient-like 1 (yeast)</fullName>
    </submittedName>
</protein>
<dbReference type="InterPro" id="IPR003511">
    <property type="entry name" value="HORMA_dom"/>
</dbReference>
<evidence type="ECO:0000256" key="1">
    <source>
        <dbReference type="ARBA" id="ARBA00004123"/>
    </source>
</evidence>
<dbReference type="InterPro" id="IPR036570">
    <property type="entry name" value="HORMA_dom_sf"/>
</dbReference>
<dbReference type="GO" id="GO:0005654">
    <property type="term" value="C:nucleoplasm"/>
    <property type="evidence" value="ECO:0007669"/>
    <property type="project" value="TreeGrafter"/>
</dbReference>
<keyword evidence="5" id="KW-0539">Nucleus</keyword>
<keyword evidence="3" id="KW-0132">Cell division</keyword>
<evidence type="ECO:0000256" key="6">
    <source>
        <dbReference type="ARBA" id="ARBA00023306"/>
    </source>
</evidence>
<dbReference type="SUPFAM" id="SSF56019">
    <property type="entry name" value="The spindle assembly checkpoint protein mad2"/>
    <property type="match status" value="1"/>
</dbReference>
<dbReference type="GeneTree" id="ENSGT00940000153395"/>
<dbReference type="GO" id="GO:0007094">
    <property type="term" value="P:mitotic spindle assembly checkpoint signaling"/>
    <property type="evidence" value="ECO:0007669"/>
    <property type="project" value="TreeGrafter"/>
</dbReference>
<dbReference type="GO" id="GO:0051301">
    <property type="term" value="P:cell division"/>
    <property type="evidence" value="ECO:0007669"/>
    <property type="project" value="UniProtKB-KW"/>
</dbReference>
<dbReference type="GO" id="GO:0000776">
    <property type="term" value="C:kinetochore"/>
    <property type="evidence" value="ECO:0007669"/>
    <property type="project" value="TreeGrafter"/>
</dbReference>
<dbReference type="InterPro" id="IPR045091">
    <property type="entry name" value="Mad2-like"/>
</dbReference>
<comment type="subcellular location">
    <subcellularLocation>
        <location evidence="1">Nucleus</location>
    </subcellularLocation>
</comment>
<dbReference type="Gene3D" id="3.30.900.10">
    <property type="entry name" value="HORMA domain"/>
    <property type="match status" value="1"/>
</dbReference>
<reference evidence="8" key="1">
    <citation type="submission" date="2025-08" db="UniProtKB">
        <authorList>
            <consortium name="Ensembl"/>
        </authorList>
    </citation>
    <scope>IDENTIFICATION</scope>
</reference>
<dbReference type="GO" id="GO:0005737">
    <property type="term" value="C:cytoplasm"/>
    <property type="evidence" value="ECO:0007669"/>
    <property type="project" value="TreeGrafter"/>
</dbReference>